<gene>
    <name evidence="7" type="ORF">GCM10011487_54440</name>
</gene>
<feature type="region of interest" description="Disordered" evidence="5">
    <location>
        <begin position="284"/>
        <end position="304"/>
    </location>
</feature>
<dbReference type="SMART" id="SM00564">
    <property type="entry name" value="PQQ"/>
    <property type="match status" value="5"/>
</dbReference>
<dbReference type="GO" id="GO:0020037">
    <property type="term" value="F:heme binding"/>
    <property type="evidence" value="ECO:0007669"/>
    <property type="project" value="InterPro"/>
</dbReference>
<dbReference type="Gene3D" id="2.140.10.10">
    <property type="entry name" value="Quinoprotein alcohol dehydrogenase-like superfamily"/>
    <property type="match status" value="2"/>
</dbReference>
<dbReference type="InterPro" id="IPR036909">
    <property type="entry name" value="Cyt_c-like_dom_sf"/>
</dbReference>
<evidence type="ECO:0000259" key="6">
    <source>
        <dbReference type="Pfam" id="PF01011"/>
    </source>
</evidence>
<dbReference type="PANTHER" id="PTHR32303:SF4">
    <property type="entry name" value="QUINOPROTEIN GLUCOSE DEHYDROGENASE"/>
    <property type="match status" value="1"/>
</dbReference>
<feature type="compositionally biased region" description="Polar residues" evidence="5">
    <location>
        <begin position="573"/>
        <end position="584"/>
    </location>
</feature>
<dbReference type="InterPro" id="IPR011047">
    <property type="entry name" value="Quinoprotein_ADH-like_sf"/>
</dbReference>
<comment type="cofactor">
    <cofactor evidence="1">
        <name>pyrroloquinoline quinone</name>
        <dbReference type="ChEBI" id="CHEBI:58442"/>
    </cofactor>
</comment>
<evidence type="ECO:0000256" key="2">
    <source>
        <dbReference type="ARBA" id="ARBA00008156"/>
    </source>
</evidence>
<dbReference type="InterPro" id="IPR002372">
    <property type="entry name" value="PQQ_rpt_dom"/>
</dbReference>
<dbReference type="InterPro" id="IPR018391">
    <property type="entry name" value="PQQ_b-propeller_rpt"/>
</dbReference>
<keyword evidence="8" id="KW-1185">Reference proteome</keyword>
<comment type="caution">
    <text evidence="7">The sequence shown here is derived from an EMBL/GenBank/DDBJ whole genome shotgun (WGS) entry which is preliminary data.</text>
</comment>
<dbReference type="AlphaFoldDB" id="A0A829YJ97"/>
<organism evidence="7 8">
    <name type="scientific">Steroidobacter agaridevorans</name>
    <dbReference type="NCBI Taxonomy" id="2695856"/>
    <lineage>
        <taxon>Bacteria</taxon>
        <taxon>Pseudomonadati</taxon>
        <taxon>Pseudomonadota</taxon>
        <taxon>Gammaproteobacteria</taxon>
        <taxon>Steroidobacterales</taxon>
        <taxon>Steroidobacteraceae</taxon>
        <taxon>Steroidobacter</taxon>
    </lineage>
</organism>
<evidence type="ECO:0000256" key="4">
    <source>
        <dbReference type="ARBA" id="ARBA00023002"/>
    </source>
</evidence>
<accession>A0A829YJ97</accession>
<proteinExistence type="inferred from homology"/>
<dbReference type="GO" id="GO:0016491">
    <property type="term" value="F:oxidoreductase activity"/>
    <property type="evidence" value="ECO:0007669"/>
    <property type="project" value="UniProtKB-KW"/>
</dbReference>
<keyword evidence="4" id="KW-0560">Oxidoreductase</keyword>
<dbReference type="SUPFAM" id="SSF50998">
    <property type="entry name" value="Quinoprotein alcohol dehydrogenase-like"/>
    <property type="match status" value="1"/>
</dbReference>
<dbReference type="Pfam" id="PF01011">
    <property type="entry name" value="PQQ"/>
    <property type="match status" value="1"/>
</dbReference>
<evidence type="ECO:0000256" key="3">
    <source>
        <dbReference type="ARBA" id="ARBA00022729"/>
    </source>
</evidence>
<feature type="compositionally biased region" description="Polar residues" evidence="5">
    <location>
        <begin position="285"/>
        <end position="297"/>
    </location>
</feature>
<evidence type="ECO:0000256" key="5">
    <source>
        <dbReference type="SAM" id="MobiDB-lite"/>
    </source>
</evidence>
<reference evidence="8" key="1">
    <citation type="submission" date="2020-01" db="EMBL/GenBank/DDBJ databases">
        <title>'Steroidobacter agaridevorans' sp. nov., agar-degrading bacteria isolated from rhizosphere soils.</title>
        <authorList>
            <person name="Ikenaga M."/>
            <person name="Kataoka M."/>
            <person name="Murouchi A."/>
            <person name="Katsuragi S."/>
            <person name="Sakai M."/>
        </authorList>
    </citation>
    <scope>NUCLEOTIDE SEQUENCE [LARGE SCALE GENOMIC DNA]</scope>
    <source>
        <strain evidence="8">YU21-B</strain>
    </source>
</reference>
<dbReference type="Proteomes" id="UP000445000">
    <property type="component" value="Unassembled WGS sequence"/>
</dbReference>
<dbReference type="PANTHER" id="PTHR32303">
    <property type="entry name" value="QUINOPROTEIN ALCOHOL DEHYDROGENASE (CYTOCHROME C)"/>
    <property type="match status" value="1"/>
</dbReference>
<dbReference type="GO" id="GO:0009055">
    <property type="term" value="F:electron transfer activity"/>
    <property type="evidence" value="ECO:0007669"/>
    <property type="project" value="InterPro"/>
</dbReference>
<evidence type="ECO:0000256" key="1">
    <source>
        <dbReference type="ARBA" id="ARBA00001931"/>
    </source>
</evidence>
<feature type="region of interest" description="Disordered" evidence="5">
    <location>
        <begin position="551"/>
        <end position="592"/>
    </location>
</feature>
<evidence type="ECO:0000313" key="7">
    <source>
        <dbReference type="EMBL" id="GFE83444.1"/>
    </source>
</evidence>
<dbReference type="SUPFAM" id="SSF46626">
    <property type="entry name" value="Cytochrome c"/>
    <property type="match status" value="1"/>
</dbReference>
<protein>
    <recommendedName>
        <fullName evidence="6">Pyrrolo-quinoline quinone repeat domain-containing protein</fullName>
    </recommendedName>
</protein>
<dbReference type="Gene3D" id="1.10.760.10">
    <property type="entry name" value="Cytochrome c-like domain"/>
    <property type="match status" value="1"/>
</dbReference>
<evidence type="ECO:0000313" key="8">
    <source>
        <dbReference type="Proteomes" id="UP000445000"/>
    </source>
</evidence>
<dbReference type="EMBL" id="BLJN01000006">
    <property type="protein sequence ID" value="GFE83444.1"/>
    <property type="molecule type" value="Genomic_DNA"/>
</dbReference>
<name>A0A829YJ97_9GAMM</name>
<keyword evidence="3" id="KW-0732">Signal</keyword>
<comment type="similarity">
    <text evidence="2">Belongs to the bacterial PQQ dehydrogenase family.</text>
</comment>
<feature type="domain" description="Pyrrolo-quinoline quinone repeat" evidence="6">
    <location>
        <begin position="1"/>
        <end position="518"/>
    </location>
</feature>
<sequence length="667" mass="70559">MYLPTPYGRIVALDPSSGAEKWVFALPNNDRASLRGVSYWSGDAQSPPAIIVGTRAGKLYSLSARDGKPYAGFGESGVVDLKTPEVMHTGPAATYILPSPPLIYKNLIITGAGPGEGPGGSTGGRGPAGDTRAWDARSGKLVWTFHSVPRPGELGHDTWGGDSAHHRSGANVWGYMTVDEDRGILYMPFGAPNNDRIGTDRPGNNLFSSSLVAVEADTGKYLWHFQIVHHDVWDIDTQAPPMLLDVKRGGKTIPAVASVNKNALMFIFNRVTGEPIFGVEERPVPQSTIPGEQSSPTQPFPVLPEPLSQNTLSRDNLYKDTPEHKAYCEQLVDDNAMIMGEVPYTPNVLDRYVVSLPGTQGGVNYYGGAFDPRHGLFVVNVSNLAQPMRIVRNADGSYVNSGPLAGTRRFGNPDNNLPCGPTPWGQLVAVDVNSGKIAWRSTLGITESLPAGKQNTGRPGLGGPIITAGGLTFVGATDDSRFRAFETQTGREIWTYKLPASAEATPITYAGEGGKQFVAVTATGGGLIGAKLESDTLIAFALSGSDQSLISRNRSGAPGAKDQVPSRHATAPASRSTAQATTPPDTHDFPAGEGRDLTLRVCSTCHSAGIISAQRLARTDWDRIVQTMANQGAAATDAELATITEYLVKSFPPADSAATAEGGGTAP</sequence>